<dbReference type="Gene3D" id="3.40.50.1460">
    <property type="match status" value="1"/>
</dbReference>
<evidence type="ECO:0000313" key="2">
    <source>
        <dbReference type="EMBL" id="GFS64507.1"/>
    </source>
</evidence>
<dbReference type="GO" id="GO:0006624">
    <property type="term" value="P:vacuolar protein processing"/>
    <property type="evidence" value="ECO:0007669"/>
    <property type="project" value="TreeGrafter"/>
</dbReference>
<organism evidence="2 3">
    <name type="scientific">Trichonephila inaurata madagascariensis</name>
    <dbReference type="NCBI Taxonomy" id="2747483"/>
    <lineage>
        <taxon>Eukaryota</taxon>
        <taxon>Metazoa</taxon>
        <taxon>Ecdysozoa</taxon>
        <taxon>Arthropoda</taxon>
        <taxon>Chelicerata</taxon>
        <taxon>Arachnida</taxon>
        <taxon>Araneae</taxon>
        <taxon>Araneomorphae</taxon>
        <taxon>Entelegynae</taxon>
        <taxon>Araneoidea</taxon>
        <taxon>Nephilidae</taxon>
        <taxon>Trichonephila</taxon>
        <taxon>Trichonephila inaurata</taxon>
    </lineage>
</organism>
<dbReference type="PANTHER" id="PTHR12000">
    <property type="entry name" value="HEMOGLOBINASE FAMILY MEMBER"/>
    <property type="match status" value="1"/>
</dbReference>
<dbReference type="GO" id="GO:0004197">
    <property type="term" value="F:cysteine-type endopeptidase activity"/>
    <property type="evidence" value="ECO:0007669"/>
    <property type="project" value="TreeGrafter"/>
</dbReference>
<keyword evidence="3" id="KW-1185">Reference proteome</keyword>
<comment type="caution">
    <text evidence="2">The sequence shown here is derived from an EMBL/GenBank/DDBJ whole genome shotgun (WGS) entry which is preliminary data.</text>
</comment>
<feature type="non-terminal residue" evidence="2">
    <location>
        <position position="88"/>
    </location>
</feature>
<comment type="similarity">
    <text evidence="1">Belongs to the peptidase C13 family.</text>
</comment>
<dbReference type="PANTHER" id="PTHR12000:SF42">
    <property type="entry name" value="LEGUMAIN"/>
    <property type="match status" value="1"/>
</dbReference>
<evidence type="ECO:0000256" key="1">
    <source>
        <dbReference type="ARBA" id="ARBA00009941"/>
    </source>
</evidence>
<dbReference type="InterPro" id="IPR001096">
    <property type="entry name" value="Peptidase_C13"/>
</dbReference>
<dbReference type="EMBL" id="BMAV01028044">
    <property type="protein sequence ID" value="GFS64507.1"/>
    <property type="molecule type" value="Genomic_DNA"/>
</dbReference>
<sequence length="88" mass="10139">MFENILPNNIKVYATTAANSEESSYACYFDDKRGTYLGDSYSVQWMEDSDQEVLTTETLQKQFKIIKKETTESHVQEFGDMSIAQLHV</sequence>
<evidence type="ECO:0000313" key="3">
    <source>
        <dbReference type="Proteomes" id="UP000886998"/>
    </source>
</evidence>
<gene>
    <name evidence="2" type="primary">Lgmn</name>
    <name evidence="2" type="ORF">TNIN_410951</name>
</gene>
<dbReference type="GO" id="GO:0005773">
    <property type="term" value="C:vacuole"/>
    <property type="evidence" value="ECO:0007669"/>
    <property type="project" value="GOC"/>
</dbReference>
<proteinExistence type="inferred from homology"/>
<protein>
    <submittedName>
        <fullName evidence="2">Legumain</fullName>
    </submittedName>
</protein>
<name>A0A8X6IYV8_9ARAC</name>
<reference evidence="2" key="1">
    <citation type="submission" date="2020-08" db="EMBL/GenBank/DDBJ databases">
        <title>Multicomponent nature underlies the extraordinary mechanical properties of spider dragline silk.</title>
        <authorList>
            <person name="Kono N."/>
            <person name="Nakamura H."/>
            <person name="Mori M."/>
            <person name="Yoshida Y."/>
            <person name="Ohtoshi R."/>
            <person name="Malay A.D."/>
            <person name="Moran D.A.P."/>
            <person name="Tomita M."/>
            <person name="Numata K."/>
            <person name="Arakawa K."/>
        </authorList>
    </citation>
    <scope>NUCLEOTIDE SEQUENCE</scope>
</reference>
<dbReference type="OrthoDB" id="6436734at2759"/>
<dbReference type="GO" id="GO:0051603">
    <property type="term" value="P:proteolysis involved in protein catabolic process"/>
    <property type="evidence" value="ECO:0007669"/>
    <property type="project" value="TreeGrafter"/>
</dbReference>
<dbReference type="AlphaFoldDB" id="A0A8X6IYV8"/>
<dbReference type="Pfam" id="PF01650">
    <property type="entry name" value="Peptidase_C13"/>
    <property type="match status" value="1"/>
</dbReference>
<accession>A0A8X6IYV8</accession>
<dbReference type="Proteomes" id="UP000886998">
    <property type="component" value="Unassembled WGS sequence"/>
</dbReference>